<dbReference type="STRING" id="926567.TheveDRAFT_1660"/>
<dbReference type="InterPro" id="IPR001952">
    <property type="entry name" value="Alkaline_phosphatase"/>
</dbReference>
<keyword evidence="6" id="KW-1185">Reference proteome</keyword>
<dbReference type="EMBL" id="CM001377">
    <property type="protein sequence ID" value="EHM10778.1"/>
    <property type="molecule type" value="Genomic_DNA"/>
</dbReference>
<evidence type="ECO:0000256" key="1">
    <source>
        <dbReference type="ARBA" id="ARBA00022553"/>
    </source>
</evidence>
<comment type="cofactor">
    <cofactor evidence="3">
        <name>Mg(2+)</name>
        <dbReference type="ChEBI" id="CHEBI:18420"/>
    </cofactor>
    <text evidence="3">Binds 1 Mg(2+) ion.</text>
</comment>
<evidence type="ECO:0000256" key="4">
    <source>
        <dbReference type="RuleBase" id="RU003946"/>
    </source>
</evidence>
<proteinExistence type="inferred from homology"/>
<dbReference type="eggNOG" id="COG1785">
    <property type="taxonomic scope" value="Bacteria"/>
</dbReference>
<feature type="active site" description="Phosphoserine intermediate" evidence="2">
    <location>
        <position position="81"/>
    </location>
</feature>
<reference evidence="5 6" key="1">
    <citation type="submission" date="2011-10" db="EMBL/GenBank/DDBJ databases">
        <title>The Noncontiguous Finished genome of Thermanaerovibrio velox DSM 12556.</title>
        <authorList>
            <consortium name="US DOE Joint Genome Institute (JGI-PGF)"/>
            <person name="Lucas S."/>
            <person name="Copeland A."/>
            <person name="Lapidus A."/>
            <person name="Glavina del Rio T."/>
            <person name="Dalin E."/>
            <person name="Tice H."/>
            <person name="Bruce D."/>
            <person name="Goodwin L."/>
            <person name="Pitluck S."/>
            <person name="Peters L."/>
            <person name="Mikhailova N."/>
            <person name="Teshima H."/>
            <person name="Kyrpides N."/>
            <person name="Mavromatis K."/>
            <person name="Ivanova N."/>
            <person name="Markowitz V."/>
            <person name="Cheng J.-F."/>
            <person name="Hugenholtz P."/>
            <person name="Woyke T."/>
            <person name="Wu D."/>
            <person name="Spring S."/>
            <person name="Brambilla E.-M."/>
            <person name="Klenk H.-P."/>
            <person name="Eisen J.A."/>
        </authorList>
    </citation>
    <scope>NUCLEOTIDE SEQUENCE [LARGE SCALE GENOMIC DNA]</scope>
    <source>
        <strain evidence="5 6">DSM 12556</strain>
    </source>
</reference>
<name>H0UQL4_9BACT</name>
<dbReference type="PANTHER" id="PTHR11596:SF5">
    <property type="entry name" value="ALKALINE PHOSPHATASE"/>
    <property type="match status" value="1"/>
</dbReference>
<gene>
    <name evidence="5" type="ORF">TheveDRAFT_1660</name>
</gene>
<dbReference type="PRINTS" id="PR00113">
    <property type="entry name" value="ALKPHPHTASE"/>
</dbReference>
<feature type="binding site" evidence="3">
    <location>
        <position position="41"/>
    </location>
    <ligand>
        <name>Mg(2+)</name>
        <dbReference type="ChEBI" id="CHEBI:18420"/>
    </ligand>
</feature>
<evidence type="ECO:0000313" key="6">
    <source>
        <dbReference type="Proteomes" id="UP000005730"/>
    </source>
</evidence>
<dbReference type="InterPro" id="IPR017850">
    <property type="entry name" value="Alkaline_phosphatase_core_sf"/>
</dbReference>
<evidence type="ECO:0000256" key="2">
    <source>
        <dbReference type="PIRSR" id="PIRSR601952-1"/>
    </source>
</evidence>
<feature type="binding site" evidence="3">
    <location>
        <position position="284"/>
    </location>
    <ligand>
        <name>Zn(2+)</name>
        <dbReference type="ChEBI" id="CHEBI:29105"/>
        <label>2</label>
    </ligand>
</feature>
<feature type="binding site" evidence="3">
    <location>
        <position position="147"/>
    </location>
    <ligand>
        <name>Mg(2+)</name>
        <dbReference type="ChEBI" id="CHEBI:18420"/>
    </ligand>
</feature>
<evidence type="ECO:0000313" key="5">
    <source>
        <dbReference type="EMBL" id="EHM10778.1"/>
    </source>
</evidence>
<keyword evidence="1" id="KW-0597">Phosphoprotein</keyword>
<feature type="binding site" evidence="3">
    <location>
        <position position="322"/>
    </location>
    <ligand>
        <name>Zn(2+)</name>
        <dbReference type="ChEBI" id="CHEBI:29105"/>
        <label>2</label>
    </ligand>
</feature>
<dbReference type="Proteomes" id="UP000005730">
    <property type="component" value="Chromosome"/>
</dbReference>
<accession>H0UQL4</accession>
<organism evidence="5 6">
    <name type="scientific">Thermanaerovibrio velox DSM 12556</name>
    <dbReference type="NCBI Taxonomy" id="926567"/>
    <lineage>
        <taxon>Bacteria</taxon>
        <taxon>Thermotogati</taxon>
        <taxon>Synergistota</taxon>
        <taxon>Synergistia</taxon>
        <taxon>Synergistales</taxon>
        <taxon>Synergistaceae</taxon>
        <taxon>Thermanaerovibrio</taxon>
    </lineage>
</organism>
<comment type="cofactor">
    <cofactor evidence="3">
        <name>Zn(2+)</name>
        <dbReference type="ChEBI" id="CHEBI:29105"/>
    </cofactor>
    <text evidence="3">Binds 2 Zn(2+) ions.</text>
</comment>
<evidence type="ECO:0000256" key="3">
    <source>
        <dbReference type="PIRSR" id="PIRSR601952-2"/>
    </source>
</evidence>
<keyword evidence="3" id="KW-0862">Zinc</keyword>
<dbReference type="SMART" id="SM00098">
    <property type="entry name" value="alkPPc"/>
    <property type="match status" value="1"/>
</dbReference>
<protein>
    <submittedName>
        <fullName evidence="5">Alkaline phosphatase</fullName>
    </submittedName>
</protein>
<feature type="binding site" evidence="3">
    <location>
        <position position="323"/>
    </location>
    <ligand>
        <name>Zn(2+)</name>
        <dbReference type="ChEBI" id="CHEBI:29105"/>
        <label>2</label>
    </ligand>
</feature>
<sequence length="549" mass="58857">MSMRRSSVRLRVLGLLLGLFVLALGGVADAKVKNVIVLMCDGTGATHTTIARWYKGGPLAMDQMQVGRVRTWAAESLITDSAPAATAFATGHKASDKAIGVLPWSVTMPGVPKVASGDMGRPVASVMEAARLMGKATGIVVTSNVQHASPAGYSAHWPDRNDYNEIGEQQVYGGFQVVFGGGRKYLLPKSKGGTREDGEDLLEELNRRGYKVITTKDEMRSLSSGPVFGLFAEDDLAYEFDRPLVAPSQPSLAEMTSKAIELLSKDPDGFFLFVEGSKIDWASHANDPVGVVSDVLAFDDAVRVAMDFARKDRNTLVMVFSDHGNGGMSLGSKVTDKNYSKLPLNALLDPLKGAKLTGEGVEKVLGDDRSEMKIREVVASFYGVSDLTDDEVKAVRDAKKGSMNYVLGPIISKRSPIGWTTNGHTGEDLFINYYGLDKPLATIENTDIAKICAREMGTSLEKATGALFVDAEEAFRAIGASAELDKTDPSNPVLVVRKGAARAEMPLSKDLMRIGGRVVDLGGVCVLSPKTGKVYVPLKAVELFKASAR</sequence>
<dbReference type="Gene3D" id="1.10.60.40">
    <property type="match status" value="1"/>
</dbReference>
<dbReference type="CDD" id="cd16012">
    <property type="entry name" value="ALP"/>
    <property type="match status" value="1"/>
</dbReference>
<feature type="binding site" evidence="3">
    <location>
        <position position="424"/>
    </location>
    <ligand>
        <name>Zn(2+)</name>
        <dbReference type="ChEBI" id="CHEBI:29105"/>
        <label>2</label>
    </ligand>
</feature>
<feature type="binding site" evidence="3">
    <location>
        <position position="149"/>
    </location>
    <ligand>
        <name>Mg(2+)</name>
        <dbReference type="ChEBI" id="CHEBI:18420"/>
    </ligand>
</feature>
<dbReference type="PANTHER" id="PTHR11596">
    <property type="entry name" value="ALKALINE PHOSPHATASE"/>
    <property type="match status" value="1"/>
</dbReference>
<dbReference type="AlphaFoldDB" id="H0UQL4"/>
<dbReference type="GO" id="GO:0046872">
    <property type="term" value="F:metal ion binding"/>
    <property type="evidence" value="ECO:0007669"/>
    <property type="project" value="UniProtKB-KW"/>
</dbReference>
<comment type="similarity">
    <text evidence="4">Belongs to the alkaline phosphatase family.</text>
</comment>
<feature type="binding site" evidence="3">
    <location>
        <position position="41"/>
    </location>
    <ligand>
        <name>Zn(2+)</name>
        <dbReference type="ChEBI" id="CHEBI:29105"/>
        <label>2</label>
    </ligand>
</feature>
<dbReference type="SUPFAM" id="SSF53649">
    <property type="entry name" value="Alkaline phosphatase-like"/>
    <property type="match status" value="1"/>
</dbReference>
<dbReference type="Pfam" id="PF00245">
    <property type="entry name" value="Alk_phosphatase"/>
    <property type="match status" value="1"/>
</dbReference>
<feature type="binding site" evidence="3">
    <location>
        <position position="280"/>
    </location>
    <ligand>
        <name>Zn(2+)</name>
        <dbReference type="ChEBI" id="CHEBI:29105"/>
        <label>2</label>
    </ligand>
</feature>
<dbReference type="Gene3D" id="3.40.720.10">
    <property type="entry name" value="Alkaline Phosphatase, subunit A"/>
    <property type="match status" value="1"/>
</dbReference>
<feature type="binding site" evidence="3">
    <location>
        <position position="275"/>
    </location>
    <ligand>
        <name>Mg(2+)</name>
        <dbReference type="ChEBI" id="CHEBI:18420"/>
    </ligand>
</feature>
<keyword evidence="3" id="KW-0460">Magnesium</keyword>
<dbReference type="HOGENOM" id="CLU_008539_6_2_0"/>
<keyword evidence="3" id="KW-0479">Metal-binding</keyword>
<dbReference type="GO" id="GO:0004035">
    <property type="term" value="F:alkaline phosphatase activity"/>
    <property type="evidence" value="ECO:0007669"/>
    <property type="project" value="TreeGrafter"/>
</dbReference>